<dbReference type="Proteomes" id="UP000319908">
    <property type="component" value="Unassembled WGS sequence"/>
</dbReference>
<dbReference type="EMBL" id="SJPU01000003">
    <property type="protein sequence ID" value="TWU10695.1"/>
    <property type="molecule type" value="Genomic_DNA"/>
</dbReference>
<evidence type="ECO:0000256" key="6">
    <source>
        <dbReference type="SAM" id="MobiDB-lite"/>
    </source>
</evidence>
<dbReference type="Pfam" id="PF00482">
    <property type="entry name" value="T2SSF"/>
    <property type="match status" value="2"/>
</dbReference>
<comment type="subcellular location">
    <subcellularLocation>
        <location evidence="1">Cell membrane</location>
        <topology evidence="1">Multi-pass membrane protein</topology>
    </subcellularLocation>
</comment>
<protein>
    <submittedName>
        <fullName evidence="9">Bacterial type II secretion system protein F domain protein</fullName>
    </submittedName>
</protein>
<evidence type="ECO:0000256" key="4">
    <source>
        <dbReference type="ARBA" id="ARBA00022989"/>
    </source>
</evidence>
<comment type="caution">
    <text evidence="9">The sequence shown here is derived from an EMBL/GenBank/DDBJ whole genome shotgun (WGS) entry which is preliminary data.</text>
</comment>
<keyword evidence="10" id="KW-1185">Reference proteome</keyword>
<evidence type="ECO:0000256" key="5">
    <source>
        <dbReference type="ARBA" id="ARBA00023136"/>
    </source>
</evidence>
<feature type="domain" description="Type II secretion system protein GspF" evidence="8">
    <location>
        <begin position="3"/>
        <end position="121"/>
    </location>
</feature>
<name>A0A5C6BEU1_9BACT</name>
<evidence type="ECO:0000256" key="2">
    <source>
        <dbReference type="ARBA" id="ARBA00022475"/>
    </source>
</evidence>
<accession>A0A5C6BEU1</accession>
<sequence length="359" mass="39309">MLLDEVTAIAASGRSLTIGLADLDQVALGKIGRAAQTVRQRMEQGQSASAAIASLSQTYQAPIRGAMLVMARTGSTRPLRETVRLIREANERRQQMTLAVINPLMSIVVAATVVFLVIPWILVSLSEAELVKSAFAPTAVEISHAFVRHFFLAVTLTLAVIAIVAASLYAWQRRAGRISDVADEQATFCRWLALQIEDRQYGEVETARAIETSAEVVGPQFAAAWTPALERIRGGAQTAESMSMPRFLDGPLRQCVVDLVAAHRDRESIALDLQQLSELYADESRRRRAWWIETVPKWVAAIVMVAVILILIQAILAPLLDVINEVAPMGDKQEYRQDIPAPQTTSGHSQLEYATGLSS</sequence>
<keyword evidence="3 7" id="KW-0812">Transmembrane</keyword>
<feature type="transmembrane region" description="Helical" evidence="7">
    <location>
        <begin position="150"/>
        <end position="171"/>
    </location>
</feature>
<feature type="transmembrane region" description="Helical" evidence="7">
    <location>
        <begin position="295"/>
        <end position="320"/>
    </location>
</feature>
<feature type="domain" description="Type II secretion system protein GspF" evidence="8">
    <location>
        <begin position="206"/>
        <end position="316"/>
    </location>
</feature>
<evidence type="ECO:0000313" key="10">
    <source>
        <dbReference type="Proteomes" id="UP000319908"/>
    </source>
</evidence>
<proteinExistence type="predicted"/>
<dbReference type="AlphaFoldDB" id="A0A5C6BEU1"/>
<evidence type="ECO:0000259" key="8">
    <source>
        <dbReference type="Pfam" id="PF00482"/>
    </source>
</evidence>
<evidence type="ECO:0000256" key="3">
    <source>
        <dbReference type="ARBA" id="ARBA00022692"/>
    </source>
</evidence>
<keyword evidence="2" id="KW-1003">Cell membrane</keyword>
<gene>
    <name evidence="9" type="ORF">Poly21_46010</name>
</gene>
<feature type="transmembrane region" description="Helical" evidence="7">
    <location>
        <begin position="97"/>
        <end position="122"/>
    </location>
</feature>
<dbReference type="OrthoDB" id="254157at2"/>
<evidence type="ECO:0000313" key="9">
    <source>
        <dbReference type="EMBL" id="TWU10695.1"/>
    </source>
</evidence>
<dbReference type="InterPro" id="IPR003004">
    <property type="entry name" value="GspF/PilC"/>
</dbReference>
<dbReference type="InterPro" id="IPR018076">
    <property type="entry name" value="T2SS_GspF_dom"/>
</dbReference>
<dbReference type="GO" id="GO:0005886">
    <property type="term" value="C:plasma membrane"/>
    <property type="evidence" value="ECO:0007669"/>
    <property type="project" value="UniProtKB-SubCell"/>
</dbReference>
<evidence type="ECO:0000256" key="7">
    <source>
        <dbReference type="SAM" id="Phobius"/>
    </source>
</evidence>
<keyword evidence="4 7" id="KW-1133">Transmembrane helix</keyword>
<reference evidence="9 10" key="1">
    <citation type="journal article" date="2020" name="Antonie Van Leeuwenhoek">
        <title>Rhodopirellula heiligendammensis sp. nov., Rhodopirellula pilleata sp. nov., and Rhodopirellula solitaria sp. nov. isolated from natural or artificial marine surfaces in Northern Germany and California, USA, and emended description of the genus Rhodopirellula.</title>
        <authorList>
            <person name="Kallscheuer N."/>
            <person name="Wiegand S."/>
            <person name="Jogler M."/>
            <person name="Boedeker C."/>
            <person name="Peeters S.H."/>
            <person name="Rast P."/>
            <person name="Heuer A."/>
            <person name="Jetten M.S.M."/>
            <person name="Rohde M."/>
            <person name="Jogler C."/>
        </authorList>
    </citation>
    <scope>NUCLEOTIDE SEQUENCE [LARGE SCALE GENOMIC DNA]</scope>
    <source>
        <strain evidence="9 10">Poly21</strain>
    </source>
</reference>
<keyword evidence="5 7" id="KW-0472">Membrane</keyword>
<organism evidence="9 10">
    <name type="scientific">Allorhodopirellula heiligendammensis</name>
    <dbReference type="NCBI Taxonomy" id="2714739"/>
    <lineage>
        <taxon>Bacteria</taxon>
        <taxon>Pseudomonadati</taxon>
        <taxon>Planctomycetota</taxon>
        <taxon>Planctomycetia</taxon>
        <taxon>Pirellulales</taxon>
        <taxon>Pirellulaceae</taxon>
        <taxon>Allorhodopirellula</taxon>
    </lineage>
</organism>
<dbReference type="PRINTS" id="PR00812">
    <property type="entry name" value="BCTERIALGSPF"/>
</dbReference>
<feature type="region of interest" description="Disordered" evidence="6">
    <location>
        <begin position="336"/>
        <end position="359"/>
    </location>
</feature>
<evidence type="ECO:0000256" key="1">
    <source>
        <dbReference type="ARBA" id="ARBA00004651"/>
    </source>
</evidence>